<dbReference type="EMBL" id="JAMKFB020000002">
    <property type="protein sequence ID" value="KAL0201069.1"/>
    <property type="molecule type" value="Genomic_DNA"/>
</dbReference>
<organism evidence="4 5">
    <name type="scientific">Cirrhinus mrigala</name>
    <name type="common">Mrigala</name>
    <dbReference type="NCBI Taxonomy" id="683832"/>
    <lineage>
        <taxon>Eukaryota</taxon>
        <taxon>Metazoa</taxon>
        <taxon>Chordata</taxon>
        <taxon>Craniata</taxon>
        <taxon>Vertebrata</taxon>
        <taxon>Euteleostomi</taxon>
        <taxon>Actinopterygii</taxon>
        <taxon>Neopterygii</taxon>
        <taxon>Teleostei</taxon>
        <taxon>Ostariophysi</taxon>
        <taxon>Cypriniformes</taxon>
        <taxon>Cyprinidae</taxon>
        <taxon>Labeoninae</taxon>
        <taxon>Labeonini</taxon>
        <taxon>Cirrhinus</taxon>
    </lineage>
</organism>
<gene>
    <name evidence="4" type="ORF">M9458_004256</name>
</gene>
<sequence>FPRIVDACASYLAEALHPENCVGILHLADVHSLESLKSKVYAYIIQNFSQVVDHDEILELPADVLVNLLQHDDLGVTEEEQVFDVVMHWVRARQDERIAQLPHVLTHVRLPLLDPWYFVEKVEGDPLIRQCAEVFPLLQEARIYHLSGKE</sequence>
<evidence type="ECO:0000256" key="1">
    <source>
        <dbReference type="ARBA" id="ARBA00022441"/>
    </source>
</evidence>
<dbReference type="InterPro" id="IPR011333">
    <property type="entry name" value="SKP1/BTB/POZ_sf"/>
</dbReference>
<dbReference type="FunFam" id="1.25.40.420:FF:000001">
    <property type="entry name" value="Kelch-like family member 12"/>
    <property type="match status" value="1"/>
</dbReference>
<dbReference type="SMART" id="SM00875">
    <property type="entry name" value="BACK"/>
    <property type="match status" value="1"/>
</dbReference>
<keyword evidence="2" id="KW-0677">Repeat</keyword>
<evidence type="ECO:0000256" key="2">
    <source>
        <dbReference type="ARBA" id="ARBA00022737"/>
    </source>
</evidence>
<proteinExistence type="predicted"/>
<dbReference type="AlphaFoldDB" id="A0ABD0RRH5"/>
<feature type="non-terminal residue" evidence="4">
    <location>
        <position position="1"/>
    </location>
</feature>
<comment type="caution">
    <text evidence="4">The sequence shown here is derived from an EMBL/GenBank/DDBJ whole genome shotgun (WGS) entry which is preliminary data.</text>
</comment>
<dbReference type="PANTHER" id="PTHR24412:SF428">
    <property type="entry name" value="KELCH-LIKE PROTEIN 6"/>
    <property type="match status" value="1"/>
</dbReference>
<dbReference type="Gene3D" id="3.30.710.10">
    <property type="entry name" value="Potassium Channel Kv1.1, Chain A"/>
    <property type="match status" value="1"/>
</dbReference>
<evidence type="ECO:0000313" key="5">
    <source>
        <dbReference type="Proteomes" id="UP001529510"/>
    </source>
</evidence>
<dbReference type="Proteomes" id="UP001529510">
    <property type="component" value="Unassembled WGS sequence"/>
</dbReference>
<protein>
    <recommendedName>
        <fullName evidence="3">BACK domain-containing protein</fullName>
    </recommendedName>
</protein>
<reference evidence="4 5" key="1">
    <citation type="submission" date="2024-05" db="EMBL/GenBank/DDBJ databases">
        <title>Genome sequencing and assembly of Indian major carp, Cirrhinus mrigala (Hamilton, 1822).</title>
        <authorList>
            <person name="Mohindra V."/>
            <person name="Chowdhury L.M."/>
            <person name="Lal K."/>
            <person name="Jena J.K."/>
        </authorList>
    </citation>
    <scope>NUCLEOTIDE SEQUENCE [LARGE SCALE GENOMIC DNA]</scope>
    <source>
        <strain evidence="4">CM1030</strain>
        <tissue evidence="4">Blood</tissue>
    </source>
</reference>
<evidence type="ECO:0000259" key="3">
    <source>
        <dbReference type="SMART" id="SM00875"/>
    </source>
</evidence>
<dbReference type="Gene3D" id="1.25.40.420">
    <property type="match status" value="1"/>
</dbReference>
<dbReference type="PANTHER" id="PTHR24412">
    <property type="entry name" value="KELCH PROTEIN"/>
    <property type="match status" value="1"/>
</dbReference>
<name>A0ABD0RRH5_CIRMR</name>
<keyword evidence="5" id="KW-1185">Reference proteome</keyword>
<accession>A0ABD0RRH5</accession>
<feature type="domain" description="BACK" evidence="3">
    <location>
        <begin position="21"/>
        <end position="123"/>
    </location>
</feature>
<dbReference type="InterPro" id="IPR011705">
    <property type="entry name" value="BACK"/>
</dbReference>
<dbReference type="Pfam" id="PF07707">
    <property type="entry name" value="BACK"/>
    <property type="match status" value="1"/>
</dbReference>
<evidence type="ECO:0000313" key="4">
    <source>
        <dbReference type="EMBL" id="KAL0201069.1"/>
    </source>
</evidence>
<feature type="non-terminal residue" evidence="4">
    <location>
        <position position="150"/>
    </location>
</feature>
<keyword evidence="1" id="KW-0880">Kelch repeat</keyword>